<dbReference type="EMBL" id="LR134173">
    <property type="protein sequence ID" value="VEB33631.1"/>
    <property type="molecule type" value="Genomic_DNA"/>
</dbReference>
<dbReference type="InterPro" id="IPR016181">
    <property type="entry name" value="Acyl_CoA_acyltransferase"/>
</dbReference>
<dbReference type="Gene3D" id="3.40.630.30">
    <property type="match status" value="1"/>
</dbReference>
<dbReference type="STRING" id="28084.Lche_3129"/>
<dbReference type="Proteomes" id="UP000277577">
    <property type="component" value="Chromosome"/>
</dbReference>
<reference evidence="3 5" key="2">
    <citation type="submission" date="2018-12" db="EMBL/GenBank/DDBJ databases">
        <authorList>
            <consortium name="Pathogen Informatics"/>
        </authorList>
    </citation>
    <scope>NUCLEOTIDE SEQUENCE [LARGE SCALE GENOMIC DNA]</scope>
    <source>
        <strain evidence="3 5">NCTC11976</strain>
    </source>
</reference>
<dbReference type="Proteomes" id="UP000054921">
    <property type="component" value="Unassembled WGS sequence"/>
</dbReference>
<dbReference type="AlphaFoldDB" id="A0A0W0SDZ5"/>
<dbReference type="CDD" id="cd04301">
    <property type="entry name" value="NAT_SF"/>
    <property type="match status" value="1"/>
</dbReference>
<protein>
    <submittedName>
        <fullName evidence="3">Acyl-CoA N-acyltransferase</fullName>
    </submittedName>
    <submittedName>
        <fullName evidence="2">GNAT family acetyltransferase</fullName>
    </submittedName>
</protein>
<keyword evidence="5" id="KW-1185">Reference proteome</keyword>
<reference evidence="2 4" key="1">
    <citation type="submission" date="2015-11" db="EMBL/GenBank/DDBJ databases">
        <title>Genomic analysis of 38 Legionella species identifies large and diverse effector repertoires.</title>
        <authorList>
            <person name="Burstein D."/>
            <person name="Amaro F."/>
            <person name="Zusman T."/>
            <person name="Lifshitz Z."/>
            <person name="Cohen O."/>
            <person name="Gilbert J.A."/>
            <person name="Pupko T."/>
            <person name="Shuman H.A."/>
            <person name="Segal G."/>
        </authorList>
    </citation>
    <scope>NUCLEOTIDE SEQUENCE [LARGE SCALE GENOMIC DNA]</scope>
    <source>
        <strain evidence="2 4">ORW</strain>
    </source>
</reference>
<sequence length="162" mass="18784">MDEISYHYEAVVKKAELDIVEKGHIAAEAENGIVCNYALFYIAARDKENHLVGLLTAYTAFAEIYVEDLWVHSNYRKHKIGSTLLETLENQFKGKGYNNINLVTSAFQAPEFYKKCGYEVEFVRENKHHPKLTKTFFIKYFEDDIQHQGIIPNKIAFDKKLS</sequence>
<dbReference type="EMBL" id="LNXW01000013">
    <property type="protein sequence ID" value="KTC81109.1"/>
    <property type="molecule type" value="Genomic_DNA"/>
</dbReference>
<gene>
    <name evidence="2" type="ORF">Lche_3129</name>
    <name evidence="3" type="ORF">NCTC11976_00433</name>
</gene>
<proteinExistence type="predicted"/>
<organism evidence="2 4">
    <name type="scientific">Legionella cherrii</name>
    <dbReference type="NCBI Taxonomy" id="28084"/>
    <lineage>
        <taxon>Bacteria</taxon>
        <taxon>Pseudomonadati</taxon>
        <taxon>Pseudomonadota</taxon>
        <taxon>Gammaproteobacteria</taxon>
        <taxon>Legionellales</taxon>
        <taxon>Legionellaceae</taxon>
        <taxon>Legionella</taxon>
    </lineage>
</organism>
<evidence type="ECO:0000259" key="1">
    <source>
        <dbReference type="PROSITE" id="PS51186"/>
    </source>
</evidence>
<dbReference type="InterPro" id="IPR000182">
    <property type="entry name" value="GNAT_dom"/>
</dbReference>
<feature type="domain" description="N-acetyltransferase" evidence="1">
    <location>
        <begin position="1"/>
        <end position="142"/>
    </location>
</feature>
<evidence type="ECO:0000313" key="4">
    <source>
        <dbReference type="Proteomes" id="UP000054921"/>
    </source>
</evidence>
<evidence type="ECO:0000313" key="3">
    <source>
        <dbReference type="EMBL" id="VEB33631.1"/>
    </source>
</evidence>
<name>A0A0W0SDZ5_9GAMM</name>
<dbReference type="RefSeq" id="WP_058388206.1">
    <property type="nucleotide sequence ID" value="NZ_LNXW01000013.1"/>
</dbReference>
<dbReference type="Pfam" id="PF00583">
    <property type="entry name" value="Acetyltransf_1"/>
    <property type="match status" value="1"/>
</dbReference>
<evidence type="ECO:0000313" key="5">
    <source>
        <dbReference type="Proteomes" id="UP000277577"/>
    </source>
</evidence>
<dbReference type="SUPFAM" id="SSF55729">
    <property type="entry name" value="Acyl-CoA N-acyltransferases (Nat)"/>
    <property type="match status" value="1"/>
</dbReference>
<dbReference type="PATRIC" id="fig|28084.5.peg.3397"/>
<dbReference type="GO" id="GO:0016747">
    <property type="term" value="F:acyltransferase activity, transferring groups other than amino-acyl groups"/>
    <property type="evidence" value="ECO:0007669"/>
    <property type="project" value="InterPro"/>
</dbReference>
<keyword evidence="2" id="KW-0808">Transferase</keyword>
<evidence type="ECO:0000313" key="2">
    <source>
        <dbReference type="EMBL" id="KTC81109.1"/>
    </source>
</evidence>
<dbReference type="PROSITE" id="PS51186">
    <property type="entry name" value="GNAT"/>
    <property type="match status" value="1"/>
</dbReference>
<accession>A0A0W0SDZ5</accession>